<comment type="caution">
    <text evidence="1">The sequence shown here is derived from an EMBL/GenBank/DDBJ whole genome shotgun (WGS) entry which is preliminary data.</text>
</comment>
<dbReference type="AlphaFoldDB" id="A0A5C4LTP3"/>
<gene>
    <name evidence="1" type="ORF">FHE65_35850</name>
</gene>
<proteinExistence type="predicted"/>
<sequence length="85" mass="10149">MQSHSCVALWLAREDLRLAVVESALGLHRELLDWVLMQLFPNSLPERAVHRRLESRPLRERRVRLRLDVELGLREWLGTLRRDRS</sequence>
<protein>
    <submittedName>
        <fullName evidence="1">Uncharacterized protein</fullName>
    </submittedName>
</protein>
<dbReference type="EMBL" id="VDFR01000282">
    <property type="protein sequence ID" value="TNC22175.1"/>
    <property type="molecule type" value="Genomic_DNA"/>
</dbReference>
<reference evidence="1 2" key="1">
    <citation type="submission" date="2019-05" db="EMBL/GenBank/DDBJ databases">
        <title>Mumia sp. nov., isolated from the intestinal contents of plateau pika (Ochotona curzoniae) in the Qinghai-Tibet plateau of China.</title>
        <authorList>
            <person name="Tian Z."/>
        </authorList>
    </citation>
    <scope>NUCLEOTIDE SEQUENCE [LARGE SCALE GENOMIC DNA]</scope>
    <source>
        <strain evidence="2">527</strain>
    </source>
</reference>
<evidence type="ECO:0000313" key="1">
    <source>
        <dbReference type="EMBL" id="TNC22175.1"/>
    </source>
</evidence>
<dbReference type="Proteomes" id="UP000306740">
    <property type="component" value="Unassembled WGS sequence"/>
</dbReference>
<name>A0A5C4LTP3_9ACTN</name>
<organism evidence="1 2">
    <name type="scientific">Mumia zhuanghuii</name>
    <dbReference type="NCBI Taxonomy" id="2585211"/>
    <lineage>
        <taxon>Bacteria</taxon>
        <taxon>Bacillati</taxon>
        <taxon>Actinomycetota</taxon>
        <taxon>Actinomycetes</taxon>
        <taxon>Propionibacteriales</taxon>
        <taxon>Nocardioidaceae</taxon>
        <taxon>Mumia</taxon>
    </lineage>
</organism>
<evidence type="ECO:0000313" key="2">
    <source>
        <dbReference type="Proteomes" id="UP000306740"/>
    </source>
</evidence>
<dbReference type="RefSeq" id="WP_139107497.1">
    <property type="nucleotide sequence ID" value="NZ_VDFR01000282.1"/>
</dbReference>
<accession>A0A5C4LTP3</accession>